<dbReference type="InterPro" id="IPR036318">
    <property type="entry name" value="FAD-bd_PCMH-like_sf"/>
</dbReference>
<dbReference type="PANTHER" id="PTHR42659:SF2">
    <property type="entry name" value="XANTHINE DEHYDROGENASE SUBUNIT C-RELATED"/>
    <property type="match status" value="1"/>
</dbReference>
<dbReference type="Proteomes" id="UP000515728">
    <property type="component" value="Chromosome"/>
</dbReference>
<dbReference type="AlphaFoldDB" id="A0A7G7MCQ5"/>
<dbReference type="RefSeq" id="WP_185717328.1">
    <property type="nucleotide sequence ID" value="NZ_BAAAWI010000001.1"/>
</dbReference>
<dbReference type="GO" id="GO:0071949">
    <property type="term" value="F:FAD binding"/>
    <property type="evidence" value="ECO:0007669"/>
    <property type="project" value="InterPro"/>
</dbReference>
<dbReference type="Pfam" id="PF00941">
    <property type="entry name" value="FAD_binding_5"/>
    <property type="match status" value="1"/>
</dbReference>
<keyword evidence="6" id="KW-1185">Reference proteome</keyword>
<evidence type="ECO:0000256" key="1">
    <source>
        <dbReference type="ARBA" id="ARBA00022630"/>
    </source>
</evidence>
<dbReference type="PANTHER" id="PTHR42659">
    <property type="entry name" value="XANTHINE DEHYDROGENASE SUBUNIT C-RELATED"/>
    <property type="match status" value="1"/>
</dbReference>
<dbReference type="Gene3D" id="3.30.465.10">
    <property type="match status" value="1"/>
</dbReference>
<proteinExistence type="predicted"/>
<dbReference type="EMBL" id="CP060131">
    <property type="protein sequence ID" value="QNG50566.1"/>
    <property type="molecule type" value="Genomic_DNA"/>
</dbReference>
<keyword evidence="3" id="KW-0560">Oxidoreductase</keyword>
<dbReference type="Gene3D" id="3.30.43.10">
    <property type="entry name" value="Uridine Diphospho-n-acetylenolpyruvylglucosamine Reductase, domain 2"/>
    <property type="match status" value="1"/>
</dbReference>
<dbReference type="InterPro" id="IPR016167">
    <property type="entry name" value="FAD-bd_PCMH_sub1"/>
</dbReference>
<keyword evidence="2" id="KW-0274">FAD</keyword>
<dbReference type="InterPro" id="IPR005107">
    <property type="entry name" value="CO_DH_flav_C"/>
</dbReference>
<reference evidence="5 6" key="1">
    <citation type="submission" date="2020-08" db="EMBL/GenBank/DDBJ databases">
        <authorList>
            <person name="Mo P."/>
        </authorList>
    </citation>
    <scope>NUCLEOTIDE SEQUENCE [LARGE SCALE GENOMIC DNA]</scope>
    <source>
        <strain evidence="5 6">CGMCC 4.1532</strain>
    </source>
</reference>
<dbReference type="SUPFAM" id="SSF55447">
    <property type="entry name" value="CO dehydrogenase flavoprotein C-terminal domain-like"/>
    <property type="match status" value="1"/>
</dbReference>
<dbReference type="GO" id="GO:0016491">
    <property type="term" value="F:oxidoreductase activity"/>
    <property type="evidence" value="ECO:0007669"/>
    <property type="project" value="UniProtKB-KW"/>
</dbReference>
<evidence type="ECO:0000256" key="2">
    <source>
        <dbReference type="ARBA" id="ARBA00022827"/>
    </source>
</evidence>
<dbReference type="InterPro" id="IPR036683">
    <property type="entry name" value="CO_DH_flav_C_dom_sf"/>
</dbReference>
<dbReference type="Pfam" id="PF03450">
    <property type="entry name" value="CO_deh_flav_C"/>
    <property type="match status" value="1"/>
</dbReference>
<organism evidence="5 6">
    <name type="scientific">Pseudonocardia petroleophila</name>
    <dbReference type="NCBI Taxonomy" id="37331"/>
    <lineage>
        <taxon>Bacteria</taxon>
        <taxon>Bacillati</taxon>
        <taxon>Actinomycetota</taxon>
        <taxon>Actinomycetes</taxon>
        <taxon>Pseudonocardiales</taxon>
        <taxon>Pseudonocardiaceae</taxon>
        <taxon>Pseudonocardia</taxon>
    </lineage>
</organism>
<keyword evidence="1" id="KW-0285">Flavoprotein</keyword>
<accession>A0A7G7MCQ5</accession>
<protein>
    <submittedName>
        <fullName evidence="5">Xanthine dehydrogenase family protein subunit M</fullName>
    </submittedName>
</protein>
<dbReference type="SMART" id="SM01092">
    <property type="entry name" value="CO_deh_flav_C"/>
    <property type="match status" value="1"/>
</dbReference>
<evidence type="ECO:0000313" key="6">
    <source>
        <dbReference type="Proteomes" id="UP000515728"/>
    </source>
</evidence>
<dbReference type="FunFam" id="3.30.465.10:FF:000017">
    <property type="entry name" value="Xanthine dehydrogenase, FAD binding subunit"/>
    <property type="match status" value="1"/>
</dbReference>
<evidence type="ECO:0000259" key="4">
    <source>
        <dbReference type="PROSITE" id="PS51387"/>
    </source>
</evidence>
<gene>
    <name evidence="5" type="ORF">H6H00_20330</name>
</gene>
<evidence type="ECO:0000313" key="5">
    <source>
        <dbReference type="EMBL" id="QNG50566.1"/>
    </source>
</evidence>
<dbReference type="SUPFAM" id="SSF56176">
    <property type="entry name" value="FAD-binding/transporter-associated domain-like"/>
    <property type="match status" value="1"/>
</dbReference>
<feature type="domain" description="FAD-binding PCMH-type" evidence="4">
    <location>
        <begin position="1"/>
        <end position="178"/>
    </location>
</feature>
<dbReference type="InterPro" id="IPR002346">
    <property type="entry name" value="Mopterin_DH_FAD-bd"/>
</dbReference>
<dbReference type="InterPro" id="IPR016169">
    <property type="entry name" value="FAD-bd_PCMH_sub2"/>
</dbReference>
<dbReference type="InterPro" id="IPR051312">
    <property type="entry name" value="Diverse_Substr_Oxidored"/>
</dbReference>
<sequence length="289" mass="29853">MKPPPFHYAAPTSVAEAVALLGEHADDDARALAGGQSLVPLMNFRLAQPGYLIDLRRIEELTRIRTDGDVLSIGAMVRLSRAEHSPEVALGAPLLAEALGYVAHPPIRNSGTVGGSIAHADPAAELPAVALALDAELVVVGPQGARTIAAADFFVGPFTTAIGAGEILTEVRFPRRDGGQAFVEFARTHGNFALVGVASVIETDGDAVTRAAIALSGVAPVPVRAAAAERALTGTVPDDASIRAAVDAAVAGLSPSGDAHGSTETRTDIARSYLRRGIELALTRAQDRR</sequence>
<name>A0A7G7MCQ5_9PSEU</name>
<dbReference type="KEGG" id="ppel:H6H00_20330"/>
<evidence type="ECO:0000256" key="3">
    <source>
        <dbReference type="ARBA" id="ARBA00023002"/>
    </source>
</evidence>
<dbReference type="PROSITE" id="PS51387">
    <property type="entry name" value="FAD_PCMH"/>
    <property type="match status" value="1"/>
</dbReference>
<dbReference type="InterPro" id="IPR016166">
    <property type="entry name" value="FAD-bd_PCMH"/>
</dbReference>
<dbReference type="Gene3D" id="3.30.390.50">
    <property type="entry name" value="CO dehydrogenase flavoprotein, C-terminal domain"/>
    <property type="match status" value="1"/>
</dbReference>